<sequence>MILRPLILRHGRLALPKSHTPSGTLSKRTLATSSCRRQEQAVITSSTAGGPSIEIRNPNDPVAQDWAFYHHQKARTSTIGTSLAPHYKPHELVSNPPRPQDVTLELLMASQAHIGHATSLWHPSNAKYIFGVRGRHDPIHIISLDITAAYLRRACKIVRGVTSRGGLVLFVGTRDGQARTVVRAAELAKGCHLFTKWTPGSITNGQQILGACGKKVVDENDNPVLGFGDQLPNAAALKPDLVVCLNPLENYILLHECGLHNIPTIGIVDTDVNPTWLTYPIPANDDSLRSVQVICGVLGRAGEEGQKIRLSKARQGIVASQPSHGLEPPTEGQRERDLEAEERARLAEVAFEEGLMLEAQLLSAPESQLQHPEELAQAEKGDVTANAEARDEMDADFDDAEDAAQYGGGAAEPGETLDRSLRPGQIDEDYDLEDELQPYERDRPLTDEELAQAPPAMREIQDEGRADEGSEPDRR</sequence>
<evidence type="ECO:0000313" key="2">
    <source>
        <dbReference type="Proteomes" id="UP001281147"/>
    </source>
</evidence>
<organism evidence="1 2">
    <name type="scientific">Vermiconidia calcicola</name>
    <dbReference type="NCBI Taxonomy" id="1690605"/>
    <lineage>
        <taxon>Eukaryota</taxon>
        <taxon>Fungi</taxon>
        <taxon>Dikarya</taxon>
        <taxon>Ascomycota</taxon>
        <taxon>Pezizomycotina</taxon>
        <taxon>Dothideomycetes</taxon>
        <taxon>Dothideomycetidae</taxon>
        <taxon>Mycosphaerellales</taxon>
        <taxon>Extremaceae</taxon>
        <taxon>Vermiconidia</taxon>
    </lineage>
</organism>
<comment type="caution">
    <text evidence="1">The sequence shown here is derived from an EMBL/GenBank/DDBJ whole genome shotgun (WGS) entry which is preliminary data.</text>
</comment>
<proteinExistence type="predicted"/>
<reference evidence="1" key="1">
    <citation type="submission" date="2023-07" db="EMBL/GenBank/DDBJ databases">
        <title>Black Yeasts Isolated from many extreme environments.</title>
        <authorList>
            <person name="Coleine C."/>
            <person name="Stajich J.E."/>
            <person name="Selbmann L."/>
        </authorList>
    </citation>
    <scope>NUCLEOTIDE SEQUENCE</scope>
    <source>
        <strain evidence="1">CCFEE 5714</strain>
    </source>
</reference>
<dbReference type="EMBL" id="JAUTXU010000021">
    <property type="protein sequence ID" value="KAK3720668.1"/>
    <property type="molecule type" value="Genomic_DNA"/>
</dbReference>
<dbReference type="Proteomes" id="UP001281147">
    <property type="component" value="Unassembled WGS sequence"/>
</dbReference>
<evidence type="ECO:0000313" key="1">
    <source>
        <dbReference type="EMBL" id="KAK3720668.1"/>
    </source>
</evidence>
<accession>A0ACC3NPS1</accession>
<keyword evidence="2" id="KW-1185">Reference proteome</keyword>
<protein>
    <submittedName>
        <fullName evidence="1">Uncharacterized protein</fullName>
    </submittedName>
</protein>
<gene>
    <name evidence="1" type="ORF">LTR37_003718</name>
</gene>
<name>A0ACC3NPS1_9PEZI</name>